<protein>
    <submittedName>
        <fullName evidence="1">Uncharacterized protein</fullName>
    </submittedName>
</protein>
<comment type="caution">
    <text evidence="1">The sequence shown here is derived from an EMBL/GenBank/DDBJ whole genome shotgun (WGS) entry which is preliminary data.</text>
</comment>
<dbReference type="AlphaFoldDB" id="A0AAV4XPU1"/>
<evidence type="ECO:0000313" key="2">
    <source>
        <dbReference type="Proteomes" id="UP001054945"/>
    </source>
</evidence>
<dbReference type="EMBL" id="BPLR01000649">
    <property type="protein sequence ID" value="GIY96368.1"/>
    <property type="molecule type" value="Genomic_DNA"/>
</dbReference>
<dbReference type="Proteomes" id="UP001054945">
    <property type="component" value="Unassembled WGS sequence"/>
</dbReference>
<reference evidence="1 2" key="1">
    <citation type="submission" date="2021-06" db="EMBL/GenBank/DDBJ databases">
        <title>Caerostris extrusa draft genome.</title>
        <authorList>
            <person name="Kono N."/>
            <person name="Arakawa K."/>
        </authorList>
    </citation>
    <scope>NUCLEOTIDE SEQUENCE [LARGE SCALE GENOMIC DNA]</scope>
</reference>
<name>A0AAV4XPU1_CAEEX</name>
<gene>
    <name evidence="1" type="ORF">CEXT_677931</name>
</gene>
<proteinExistence type="predicted"/>
<sequence>MRESDSVRARNFSRSEMACNRTALSRPTSIRISPLDGRALFNSFHPVINSLLNERIRLREGPDIPPDRKWLATEWFHVDPECNRTDSIGWSELLKD</sequence>
<organism evidence="1 2">
    <name type="scientific">Caerostris extrusa</name>
    <name type="common">Bark spider</name>
    <name type="synonym">Caerostris bankana</name>
    <dbReference type="NCBI Taxonomy" id="172846"/>
    <lineage>
        <taxon>Eukaryota</taxon>
        <taxon>Metazoa</taxon>
        <taxon>Ecdysozoa</taxon>
        <taxon>Arthropoda</taxon>
        <taxon>Chelicerata</taxon>
        <taxon>Arachnida</taxon>
        <taxon>Araneae</taxon>
        <taxon>Araneomorphae</taxon>
        <taxon>Entelegynae</taxon>
        <taxon>Araneoidea</taxon>
        <taxon>Araneidae</taxon>
        <taxon>Caerostris</taxon>
    </lineage>
</organism>
<evidence type="ECO:0000313" key="1">
    <source>
        <dbReference type="EMBL" id="GIY96368.1"/>
    </source>
</evidence>
<keyword evidence="2" id="KW-1185">Reference proteome</keyword>
<accession>A0AAV4XPU1</accession>